<keyword evidence="10" id="KW-0325">Glycoprotein</keyword>
<dbReference type="SUPFAM" id="SSF53850">
    <property type="entry name" value="Periplasmic binding protein-like II"/>
    <property type="match status" value="1"/>
</dbReference>
<dbReference type="SMART" id="SM00079">
    <property type="entry name" value="PBPe"/>
    <property type="match status" value="1"/>
</dbReference>
<evidence type="ECO:0000256" key="9">
    <source>
        <dbReference type="ARBA" id="ARBA00023170"/>
    </source>
</evidence>
<evidence type="ECO:0000256" key="13">
    <source>
        <dbReference type="SAM" id="SignalP"/>
    </source>
</evidence>
<dbReference type="PANTHER" id="PTHR42643">
    <property type="entry name" value="IONOTROPIC RECEPTOR 20A-RELATED"/>
    <property type="match status" value="1"/>
</dbReference>
<dbReference type="Proteomes" id="UP001487740">
    <property type="component" value="Unassembled WGS sequence"/>
</dbReference>
<dbReference type="SMART" id="SM00918">
    <property type="entry name" value="Lig_chan-Glu_bd"/>
    <property type="match status" value="1"/>
</dbReference>
<dbReference type="GO" id="GO:0015276">
    <property type="term" value="F:ligand-gated monoatomic ion channel activity"/>
    <property type="evidence" value="ECO:0007669"/>
    <property type="project" value="InterPro"/>
</dbReference>
<evidence type="ECO:0000256" key="10">
    <source>
        <dbReference type="ARBA" id="ARBA00023180"/>
    </source>
</evidence>
<feature type="chain" id="PRO_5043351196" evidence="13">
    <location>
        <begin position="23"/>
        <end position="635"/>
    </location>
</feature>
<keyword evidence="13" id="KW-0732">Signal</keyword>
<comment type="similarity">
    <text evidence="2">Belongs to the glutamate-gated ion channel (TC 1.A.10.1) family.</text>
</comment>
<keyword evidence="11" id="KW-1071">Ligand-gated ion channel</keyword>
<evidence type="ECO:0000313" key="16">
    <source>
        <dbReference type="EMBL" id="KAK8377747.1"/>
    </source>
</evidence>
<comment type="subcellular location">
    <subcellularLocation>
        <location evidence="1">Cell membrane</location>
        <topology evidence="1">Multi-pass membrane protein</topology>
    </subcellularLocation>
</comment>
<dbReference type="Pfam" id="PF00060">
    <property type="entry name" value="Lig_chan"/>
    <property type="match status" value="1"/>
</dbReference>
<evidence type="ECO:0000256" key="11">
    <source>
        <dbReference type="ARBA" id="ARBA00023286"/>
    </source>
</evidence>
<evidence type="ECO:0000256" key="5">
    <source>
        <dbReference type="ARBA" id="ARBA00022692"/>
    </source>
</evidence>
<dbReference type="InterPro" id="IPR019594">
    <property type="entry name" value="Glu/Gly-bd"/>
</dbReference>
<keyword evidence="7" id="KW-0406">Ion transport</keyword>
<keyword evidence="9" id="KW-0675">Receptor</keyword>
<feature type="domain" description="Ionotropic glutamate receptor C-terminal" evidence="14">
    <location>
        <begin position="225"/>
        <end position="569"/>
    </location>
</feature>
<reference evidence="16 17" key="1">
    <citation type="submission" date="2023-03" db="EMBL/GenBank/DDBJ databases">
        <title>High-quality genome of Scylla paramamosain provides insights in environmental adaptation.</title>
        <authorList>
            <person name="Zhang L."/>
        </authorList>
    </citation>
    <scope>NUCLEOTIDE SEQUENCE [LARGE SCALE GENOMIC DNA]</scope>
    <source>
        <strain evidence="16">LZ_2023a</strain>
        <tissue evidence="16">Muscle</tissue>
    </source>
</reference>
<evidence type="ECO:0000259" key="15">
    <source>
        <dbReference type="SMART" id="SM00918"/>
    </source>
</evidence>
<evidence type="ECO:0000256" key="8">
    <source>
        <dbReference type="ARBA" id="ARBA00023136"/>
    </source>
</evidence>
<dbReference type="GO" id="GO:0005886">
    <property type="term" value="C:plasma membrane"/>
    <property type="evidence" value="ECO:0007669"/>
    <property type="project" value="UniProtKB-SubCell"/>
</dbReference>
<evidence type="ECO:0000256" key="3">
    <source>
        <dbReference type="ARBA" id="ARBA00022448"/>
    </source>
</evidence>
<keyword evidence="17" id="KW-1185">Reference proteome</keyword>
<dbReference type="AlphaFoldDB" id="A0AAW0SST8"/>
<evidence type="ECO:0000259" key="14">
    <source>
        <dbReference type="SMART" id="SM00079"/>
    </source>
</evidence>
<dbReference type="Gene3D" id="1.10.287.70">
    <property type="match status" value="1"/>
</dbReference>
<keyword evidence="5" id="KW-0812">Transmembrane</keyword>
<gene>
    <name evidence="16" type="ORF">O3P69_014007</name>
</gene>
<organism evidence="16 17">
    <name type="scientific">Scylla paramamosain</name>
    <name type="common">Mud crab</name>
    <dbReference type="NCBI Taxonomy" id="85552"/>
    <lineage>
        <taxon>Eukaryota</taxon>
        <taxon>Metazoa</taxon>
        <taxon>Ecdysozoa</taxon>
        <taxon>Arthropoda</taxon>
        <taxon>Crustacea</taxon>
        <taxon>Multicrustacea</taxon>
        <taxon>Malacostraca</taxon>
        <taxon>Eumalacostraca</taxon>
        <taxon>Eucarida</taxon>
        <taxon>Decapoda</taxon>
        <taxon>Pleocyemata</taxon>
        <taxon>Brachyura</taxon>
        <taxon>Eubrachyura</taxon>
        <taxon>Portunoidea</taxon>
        <taxon>Portunidae</taxon>
        <taxon>Portuninae</taxon>
        <taxon>Scylla</taxon>
    </lineage>
</organism>
<keyword evidence="4" id="KW-1003">Cell membrane</keyword>
<dbReference type="EMBL" id="JARAKH010000047">
    <property type="protein sequence ID" value="KAK8377747.1"/>
    <property type="molecule type" value="Genomic_DNA"/>
</dbReference>
<accession>A0AAW0SST8</accession>
<name>A0AAW0SST8_SCYPA</name>
<evidence type="ECO:0000256" key="6">
    <source>
        <dbReference type="ARBA" id="ARBA00022989"/>
    </source>
</evidence>
<comment type="caution">
    <text evidence="16">The sequence shown here is derived from an EMBL/GenBank/DDBJ whole genome shotgun (WGS) entry which is preliminary data.</text>
</comment>
<dbReference type="PANTHER" id="PTHR42643:SF24">
    <property type="entry name" value="IONOTROPIC RECEPTOR 60A"/>
    <property type="match status" value="1"/>
</dbReference>
<keyword evidence="8" id="KW-0472">Membrane</keyword>
<proteinExistence type="inferred from homology"/>
<evidence type="ECO:0000256" key="7">
    <source>
        <dbReference type="ARBA" id="ARBA00023065"/>
    </source>
</evidence>
<protein>
    <submittedName>
        <fullName evidence="16">Uncharacterized protein</fullName>
    </submittedName>
</protein>
<sequence length="635" mass="71223">MLVLAGVTQLVLLCSIVTRAGAVGLSLGEVVYPGGGWEEDVAQAASQVVKRYLAGCHLVLAAPRPSRALPHLIRRLSEVGELAVFLQPCGDAKLLHGSTKEKVFPGNDGVPYFWREVWGSSKATCRAFLLDHTACGTDTAARLVSWSGLWLQPRTRVVLIGSGEDVNELFQHSALRNSLHVLYITRRFFTSHDARKTTKNSDAEDFKGFKFIVISMSYFPYISYKYIQSANGPIVLYLEDSLNTRMLNTLARHMNFTYELRHASDGKFGTKAEGGNWTGVVGTLQHEMADFSMDLTVTPERAEVVEYSRAYIDESLVILSSKPKPLPEYLSVVRPLEGEVWGAIVMCVMIWGSVLWMMERLSHWISGRRYLSFTSSIFYGWGLLLEDRPFEPPSTTSSQILVGMWLLVYLIVSSAYRGSLISHLVVESKSSVINSMEELAERGKTQGWVWGVSAVPMTGAHRPFFASNPNPAVVEVYKHFEFVENEEGLARVLEGGFSYIENYYFTKTLVSTYYTDRTGYTPVHISTTRYPMYGGNGWAFRKGAPFRSRINNGIQRFLDAGLITTWMDEVILSKVRRERETLKEKDVGSQLTLETASDGQVVLGISHLQGTFYTLFLGHTLASLSFFCEIVLRRR</sequence>
<dbReference type="Gene3D" id="3.40.190.10">
    <property type="entry name" value="Periplasmic binding protein-like II"/>
    <property type="match status" value="1"/>
</dbReference>
<feature type="domain" description="Ionotropic glutamate receptor L-glutamate and glycine-binding" evidence="15">
    <location>
        <begin position="233"/>
        <end position="286"/>
    </location>
</feature>
<evidence type="ECO:0000313" key="17">
    <source>
        <dbReference type="Proteomes" id="UP001487740"/>
    </source>
</evidence>
<dbReference type="InterPro" id="IPR001320">
    <property type="entry name" value="Iontro_rcpt_C"/>
</dbReference>
<feature type="signal peptide" evidence="13">
    <location>
        <begin position="1"/>
        <end position="22"/>
    </location>
</feature>
<evidence type="ECO:0000256" key="1">
    <source>
        <dbReference type="ARBA" id="ARBA00004651"/>
    </source>
</evidence>
<evidence type="ECO:0000256" key="2">
    <source>
        <dbReference type="ARBA" id="ARBA00008685"/>
    </source>
</evidence>
<dbReference type="Pfam" id="PF10613">
    <property type="entry name" value="Lig_chan-Glu_bd"/>
    <property type="match status" value="1"/>
</dbReference>
<dbReference type="InterPro" id="IPR052192">
    <property type="entry name" value="Insect_Ionotropic_Sensory_Rcpt"/>
</dbReference>
<keyword evidence="12" id="KW-0407">Ion channel</keyword>
<evidence type="ECO:0000256" key="12">
    <source>
        <dbReference type="ARBA" id="ARBA00023303"/>
    </source>
</evidence>
<evidence type="ECO:0000256" key="4">
    <source>
        <dbReference type="ARBA" id="ARBA00022475"/>
    </source>
</evidence>
<keyword evidence="6" id="KW-1133">Transmembrane helix</keyword>
<dbReference type="GO" id="GO:0050906">
    <property type="term" value="P:detection of stimulus involved in sensory perception"/>
    <property type="evidence" value="ECO:0007669"/>
    <property type="project" value="UniProtKB-ARBA"/>
</dbReference>
<keyword evidence="3" id="KW-0813">Transport</keyword>